<dbReference type="FunCoup" id="A0A448YST5">
    <property type="interactions" value="180"/>
</dbReference>
<dbReference type="InterPro" id="IPR036322">
    <property type="entry name" value="WD40_repeat_dom_sf"/>
</dbReference>
<organism evidence="4 5">
    <name type="scientific">Brettanomyces naardenensis</name>
    <name type="common">Yeast</name>
    <dbReference type="NCBI Taxonomy" id="13370"/>
    <lineage>
        <taxon>Eukaryota</taxon>
        <taxon>Fungi</taxon>
        <taxon>Dikarya</taxon>
        <taxon>Ascomycota</taxon>
        <taxon>Saccharomycotina</taxon>
        <taxon>Pichiomycetes</taxon>
        <taxon>Pichiales</taxon>
        <taxon>Pichiaceae</taxon>
        <taxon>Brettanomyces</taxon>
    </lineage>
</organism>
<dbReference type="EMBL" id="CAACVR010000067">
    <property type="protein sequence ID" value="VEU23984.1"/>
    <property type="molecule type" value="Genomic_DNA"/>
</dbReference>
<dbReference type="InterPro" id="IPR051510">
    <property type="entry name" value="SKI8"/>
</dbReference>
<dbReference type="SMART" id="SM00320">
    <property type="entry name" value="WD40"/>
    <property type="match status" value="4"/>
</dbReference>
<keyword evidence="1 3" id="KW-0853">WD repeat</keyword>
<evidence type="ECO:0000256" key="1">
    <source>
        <dbReference type="ARBA" id="ARBA00022574"/>
    </source>
</evidence>
<dbReference type="STRING" id="13370.A0A448YST5"/>
<dbReference type="GO" id="GO:0032991">
    <property type="term" value="C:protein-containing complex"/>
    <property type="evidence" value="ECO:0007669"/>
    <property type="project" value="UniProtKB-ARBA"/>
</dbReference>
<dbReference type="SUPFAM" id="SSF50978">
    <property type="entry name" value="WD40 repeat-like"/>
    <property type="match status" value="1"/>
</dbReference>
<reference evidence="4 5" key="1">
    <citation type="submission" date="2018-12" db="EMBL/GenBank/DDBJ databases">
        <authorList>
            <person name="Tiukova I."/>
            <person name="Dainat J."/>
        </authorList>
    </citation>
    <scope>NUCLEOTIDE SEQUENCE [LARGE SCALE GENOMIC DNA]</scope>
</reference>
<dbReference type="Pfam" id="PF00400">
    <property type="entry name" value="WD40"/>
    <property type="match status" value="2"/>
</dbReference>
<proteinExistence type="predicted"/>
<evidence type="ECO:0000256" key="2">
    <source>
        <dbReference type="ARBA" id="ARBA00022737"/>
    </source>
</evidence>
<sequence>MSRKYISTAIVGDAHASDILGVAVTKPFTITCSSDGYLKFWENASSDRKLAFDQFVDSLGLHHVTAFEDTVNSKHVLVVATVSFSGKCYLYSYDTTLTALTNLPDQLTNSKISYWACQLTKDPNGERNMLAVTTVTGRTEVFGLSFDEIPQLSYRGTAFANDTSFATCVDGNVIQGGLAVGHQNGCVYVYDLEYLKLIYSFDSFGLKSNVASSSLSTVRCVQFSPDGSLIAVARDSGPYGTVTLYDVKFGETVGSLTMPTHSAAVGIGSYAHNSWCLSVSFNDDGTLIASGGLDNKIRIWNVETKESEAVLIISRTDVADVDKMNEIDKASCVSLGFIDKGVNLAEGRNDGLVVVGFDRAVRWYREAGGI</sequence>
<dbReference type="PANTHER" id="PTHR44090">
    <property type="entry name" value="WD REPEAT-CONTAINING PROTEIN 61"/>
    <property type="match status" value="1"/>
</dbReference>
<dbReference type="PROSITE" id="PS50082">
    <property type="entry name" value="WD_REPEATS_2"/>
    <property type="match status" value="1"/>
</dbReference>
<dbReference type="PANTHER" id="PTHR44090:SF1">
    <property type="entry name" value="SUPERKILLER COMPLEX PROTEIN 8"/>
    <property type="match status" value="1"/>
</dbReference>
<dbReference type="Proteomes" id="UP000290900">
    <property type="component" value="Unassembled WGS sequence"/>
</dbReference>
<dbReference type="AlphaFoldDB" id="A0A448YST5"/>
<dbReference type="InParanoid" id="A0A448YST5"/>
<evidence type="ECO:0000313" key="5">
    <source>
        <dbReference type="Proteomes" id="UP000290900"/>
    </source>
</evidence>
<dbReference type="InterPro" id="IPR019775">
    <property type="entry name" value="WD40_repeat_CS"/>
</dbReference>
<feature type="repeat" description="WD" evidence="3">
    <location>
        <begin position="269"/>
        <end position="310"/>
    </location>
</feature>
<accession>A0A448YST5</accession>
<dbReference type="InterPro" id="IPR015943">
    <property type="entry name" value="WD40/YVTN_repeat-like_dom_sf"/>
</dbReference>
<dbReference type="PROSITE" id="PS00678">
    <property type="entry name" value="WD_REPEATS_1"/>
    <property type="match status" value="1"/>
</dbReference>
<dbReference type="PROSITE" id="PS50294">
    <property type="entry name" value="WD_REPEATS_REGION"/>
    <property type="match status" value="1"/>
</dbReference>
<evidence type="ECO:0000313" key="4">
    <source>
        <dbReference type="EMBL" id="VEU23984.1"/>
    </source>
</evidence>
<dbReference type="OrthoDB" id="10251741at2759"/>
<dbReference type="GO" id="GO:0005634">
    <property type="term" value="C:nucleus"/>
    <property type="evidence" value="ECO:0007669"/>
    <property type="project" value="TreeGrafter"/>
</dbReference>
<dbReference type="InterPro" id="IPR001680">
    <property type="entry name" value="WD40_rpt"/>
</dbReference>
<protein>
    <submittedName>
        <fullName evidence="4">DEKNAAC105260</fullName>
    </submittedName>
</protein>
<keyword evidence="5" id="KW-1185">Reference proteome</keyword>
<name>A0A448YST5_BRENA</name>
<gene>
    <name evidence="4" type="ORF">BRENAR_LOCUS4713</name>
</gene>
<dbReference type="Gene3D" id="2.130.10.10">
    <property type="entry name" value="YVTN repeat-like/Quinoprotein amine dehydrogenase"/>
    <property type="match status" value="1"/>
</dbReference>
<evidence type="ECO:0000256" key="3">
    <source>
        <dbReference type="PROSITE-ProRule" id="PRU00221"/>
    </source>
</evidence>
<keyword evidence="2" id="KW-0677">Repeat</keyword>